<dbReference type="OrthoDB" id="799804at2"/>
<dbReference type="InterPro" id="IPR045944">
    <property type="entry name" value="DUF6364"/>
</dbReference>
<keyword evidence="2" id="KW-1185">Reference proteome</keyword>
<dbReference type="AlphaFoldDB" id="A0A444MT17"/>
<reference evidence="1 2" key="1">
    <citation type="submission" date="2019-01" db="EMBL/GenBank/DDBJ databases">
        <title>Mucilaginibacter antarcticum sp. nov., isolated from antarctic soil.</title>
        <authorList>
            <person name="Yan Y.-Q."/>
            <person name="Du Z.-J."/>
        </authorList>
    </citation>
    <scope>NUCLEOTIDE SEQUENCE [LARGE SCALE GENOMIC DNA]</scope>
    <source>
        <strain evidence="1 2">F01003</strain>
    </source>
</reference>
<organism evidence="1 2">
    <name type="scientific">Mucilaginibacter gilvus</name>
    <dbReference type="NCBI Taxonomy" id="2305909"/>
    <lineage>
        <taxon>Bacteria</taxon>
        <taxon>Pseudomonadati</taxon>
        <taxon>Bacteroidota</taxon>
        <taxon>Sphingobacteriia</taxon>
        <taxon>Sphingobacteriales</taxon>
        <taxon>Sphingobacteriaceae</taxon>
        <taxon>Mucilaginibacter</taxon>
    </lineage>
</organism>
<evidence type="ECO:0000313" key="2">
    <source>
        <dbReference type="Proteomes" id="UP000286701"/>
    </source>
</evidence>
<accession>A0A444MT17</accession>
<comment type="caution">
    <text evidence="1">The sequence shown here is derived from an EMBL/GenBank/DDBJ whole genome shotgun (WGS) entry which is preliminary data.</text>
</comment>
<proteinExistence type="predicted"/>
<gene>
    <name evidence="1" type="ORF">EPL05_05140</name>
</gene>
<dbReference type="Proteomes" id="UP000286701">
    <property type="component" value="Unassembled WGS sequence"/>
</dbReference>
<protein>
    <submittedName>
        <fullName evidence="1">Antitoxin</fullName>
    </submittedName>
</protein>
<dbReference type="RefSeq" id="WP_128532755.1">
    <property type="nucleotide sequence ID" value="NZ_SBIW01000002.1"/>
</dbReference>
<name>A0A444MT17_9SPHI</name>
<sequence length="96" mass="11035">MATTKLTLSIEPEVISKARHYASKRRKSLSKIFAELLSKAIEEDEAIPEDPFLKRLKEMEVSAEIQALTGILKGKYPDDVNIWDVKYEYLKEKHGL</sequence>
<dbReference type="EMBL" id="SBIW01000002">
    <property type="protein sequence ID" value="RWY55762.1"/>
    <property type="molecule type" value="Genomic_DNA"/>
</dbReference>
<dbReference type="Pfam" id="PF19891">
    <property type="entry name" value="DUF6364"/>
    <property type="match status" value="1"/>
</dbReference>
<evidence type="ECO:0000313" key="1">
    <source>
        <dbReference type="EMBL" id="RWY55762.1"/>
    </source>
</evidence>